<dbReference type="FunFam" id="3.40.50.1820:FF:000065">
    <property type="entry name" value="Phospholipase A1-II 3"/>
    <property type="match status" value="1"/>
</dbReference>
<sequence>MATSVVSHVGMQAIGGVSLHSSCGVHDLSRNSKFVSFGNSRSGLSSRLQFSQKLTPLQVRRAGDHQHHSFTVSIRCSSDATPTPRSTVTRAHGRSNASSTPLQVQTAPDHTQLVQDLQSMFNLASSPERTYLDKRHPYAHLHVGDRWREIQGSRDWEGLLDDMDPVLRGEIIRYGEFAQATYDAFDNDHHSKFCGSSKYNKKKLLKEVGLENRGYEITDYIYATADTHLPKLFKKSKHDDSWSKDSNFMGFVAVCTSPREVTRLGRRDVVVAWRGTVTKLEWLENVRDFFSPTGLDPRGSSDVMVESGFLSVYKSANENSRYNKLSARQQVLAAVKRLVRTYKHEEMSITVTGHSLGSALSTICAYDIVESGINKRAHSPKVPKAWDSAEPGNHHDECPCDNPVQVSVFSFAGPRVGNSAFKRRLEELGVKVLRVVNKHDKVTKVPGIIFNEKLEFLHRLCSLLPCSYHHVGTELELDSLDSEFLKPTTDPLNAHNLEAYLHLLDGYNGDDKKFSSGLGRDPALVNKASDFLKSELGIPPFWWQEENKGLLKDEAGRWTVRSRSDEDFPENQHLD</sequence>
<keyword evidence="12" id="KW-1185">Reference proteome</keyword>
<accession>A0ABD1Y608</accession>
<comment type="similarity">
    <text evidence="2">Belongs to the AB hydrolase superfamily. Lipase family.</text>
</comment>
<dbReference type="CDD" id="cd00519">
    <property type="entry name" value="Lipase_3"/>
    <property type="match status" value="1"/>
</dbReference>
<keyword evidence="5" id="KW-0378">Hydrolase</keyword>
<dbReference type="InterPro" id="IPR029058">
    <property type="entry name" value="AB_hydrolase_fold"/>
</dbReference>
<evidence type="ECO:0000256" key="3">
    <source>
        <dbReference type="ARBA" id="ARBA00022528"/>
    </source>
</evidence>
<evidence type="ECO:0000256" key="6">
    <source>
        <dbReference type="ARBA" id="ARBA00022946"/>
    </source>
</evidence>
<dbReference type="GO" id="GO:0009507">
    <property type="term" value="C:chloroplast"/>
    <property type="evidence" value="ECO:0007669"/>
    <property type="project" value="UniProtKB-SubCell"/>
</dbReference>
<keyword evidence="4" id="KW-0934">Plastid</keyword>
<gene>
    <name evidence="11" type="ORF">R1flu_002271</name>
</gene>
<evidence type="ECO:0000313" key="12">
    <source>
        <dbReference type="Proteomes" id="UP001605036"/>
    </source>
</evidence>
<evidence type="ECO:0000256" key="5">
    <source>
        <dbReference type="ARBA" id="ARBA00022801"/>
    </source>
</evidence>
<evidence type="ECO:0000256" key="1">
    <source>
        <dbReference type="ARBA" id="ARBA00004229"/>
    </source>
</evidence>
<feature type="region of interest" description="Disordered" evidence="9">
    <location>
        <begin position="75"/>
        <end position="106"/>
    </location>
</feature>
<dbReference type="PANTHER" id="PTHR31403">
    <property type="entry name" value="PHOSPHOLIPASE A1-IBETA2, CHLOROPLASTIC"/>
    <property type="match status" value="1"/>
</dbReference>
<organism evidence="11 12">
    <name type="scientific">Riccia fluitans</name>
    <dbReference type="NCBI Taxonomy" id="41844"/>
    <lineage>
        <taxon>Eukaryota</taxon>
        <taxon>Viridiplantae</taxon>
        <taxon>Streptophyta</taxon>
        <taxon>Embryophyta</taxon>
        <taxon>Marchantiophyta</taxon>
        <taxon>Marchantiopsida</taxon>
        <taxon>Marchantiidae</taxon>
        <taxon>Marchantiales</taxon>
        <taxon>Ricciaceae</taxon>
        <taxon>Riccia</taxon>
    </lineage>
</organism>
<evidence type="ECO:0000256" key="4">
    <source>
        <dbReference type="ARBA" id="ARBA00022640"/>
    </source>
</evidence>
<dbReference type="EMBL" id="JBHFFA010000006">
    <property type="protein sequence ID" value="KAL2622066.1"/>
    <property type="molecule type" value="Genomic_DNA"/>
</dbReference>
<comment type="caution">
    <text evidence="11">The sequence shown here is derived from an EMBL/GenBank/DDBJ whole genome shotgun (WGS) entry which is preliminary data.</text>
</comment>
<dbReference type="SUPFAM" id="SSF53474">
    <property type="entry name" value="alpha/beta-Hydrolases"/>
    <property type="match status" value="1"/>
</dbReference>
<proteinExistence type="inferred from homology"/>
<evidence type="ECO:0000256" key="2">
    <source>
        <dbReference type="ARBA" id="ARBA00010701"/>
    </source>
</evidence>
<evidence type="ECO:0000256" key="8">
    <source>
        <dbReference type="ARBA" id="ARBA00023098"/>
    </source>
</evidence>
<dbReference type="Gene3D" id="3.40.50.1820">
    <property type="entry name" value="alpha/beta hydrolase"/>
    <property type="match status" value="1"/>
</dbReference>
<feature type="domain" description="Fungal lipase-type" evidence="10">
    <location>
        <begin position="270"/>
        <end position="448"/>
    </location>
</feature>
<keyword evidence="8" id="KW-0443">Lipid metabolism</keyword>
<keyword evidence="3" id="KW-0150">Chloroplast</keyword>
<dbReference type="Pfam" id="PF01764">
    <property type="entry name" value="Lipase_3"/>
    <property type="match status" value="1"/>
</dbReference>
<dbReference type="InterPro" id="IPR002921">
    <property type="entry name" value="Fungal_lipase-type"/>
</dbReference>
<evidence type="ECO:0000313" key="11">
    <source>
        <dbReference type="EMBL" id="KAL2622066.1"/>
    </source>
</evidence>
<keyword evidence="7" id="KW-0442">Lipid degradation</keyword>
<dbReference type="GO" id="GO:0016042">
    <property type="term" value="P:lipid catabolic process"/>
    <property type="evidence" value="ECO:0007669"/>
    <property type="project" value="UniProtKB-KW"/>
</dbReference>
<keyword evidence="6" id="KW-0809">Transit peptide</keyword>
<evidence type="ECO:0000256" key="7">
    <source>
        <dbReference type="ARBA" id="ARBA00022963"/>
    </source>
</evidence>
<dbReference type="Proteomes" id="UP001605036">
    <property type="component" value="Unassembled WGS sequence"/>
</dbReference>
<protein>
    <recommendedName>
        <fullName evidence="10">Fungal lipase-type domain-containing protein</fullName>
    </recommendedName>
</protein>
<dbReference type="AlphaFoldDB" id="A0ABD1Y608"/>
<comment type="subcellular location">
    <subcellularLocation>
        <location evidence="1">Plastid</location>
        <location evidence="1">Chloroplast</location>
    </subcellularLocation>
</comment>
<dbReference type="PANTHER" id="PTHR31403:SF7">
    <property type="entry name" value="PHOSPHOLIPASE A1-IGAMMA3, CHLOROPLASTIC"/>
    <property type="match status" value="1"/>
</dbReference>
<evidence type="ECO:0000259" key="10">
    <source>
        <dbReference type="Pfam" id="PF01764"/>
    </source>
</evidence>
<dbReference type="GO" id="GO:0008970">
    <property type="term" value="F:phospholipase A1 activity"/>
    <property type="evidence" value="ECO:0007669"/>
    <property type="project" value="UniProtKB-ARBA"/>
</dbReference>
<name>A0ABD1Y608_9MARC</name>
<evidence type="ECO:0000256" key="9">
    <source>
        <dbReference type="SAM" id="MobiDB-lite"/>
    </source>
</evidence>
<reference evidence="11 12" key="1">
    <citation type="submission" date="2024-09" db="EMBL/GenBank/DDBJ databases">
        <title>Chromosome-scale assembly of Riccia fluitans.</title>
        <authorList>
            <person name="Paukszto L."/>
            <person name="Sawicki J."/>
            <person name="Karawczyk K."/>
            <person name="Piernik-Szablinska J."/>
            <person name="Szczecinska M."/>
            <person name="Mazdziarz M."/>
        </authorList>
    </citation>
    <scope>NUCLEOTIDE SEQUENCE [LARGE SCALE GENOMIC DNA]</scope>
    <source>
        <strain evidence="11">Rf_01</strain>
        <tissue evidence="11">Aerial parts of the thallus</tissue>
    </source>
</reference>